<evidence type="ECO:0000313" key="1">
    <source>
        <dbReference type="EMBL" id="SPZ99268.1"/>
    </source>
</evidence>
<evidence type="ECO:0000313" key="4">
    <source>
        <dbReference type="Proteomes" id="UP000250286"/>
    </source>
</evidence>
<dbReference type="AlphaFoldDB" id="A0A166N499"/>
<dbReference type="Proteomes" id="UP000249913">
    <property type="component" value="Unassembled WGS sequence"/>
</dbReference>
<dbReference type="EMBL" id="UELG01000003">
    <property type="protein sequence ID" value="SRZ65098.1"/>
    <property type="molecule type" value="Genomic_DNA"/>
</dbReference>
<protein>
    <submittedName>
        <fullName evidence="1">Transposase</fullName>
    </submittedName>
</protein>
<gene>
    <name evidence="1" type="ORF">NCTC7878_02422</name>
    <name evidence="2" type="ORF">SAMEA1531725_00687</name>
</gene>
<dbReference type="EMBL" id="UAUX01000010">
    <property type="protein sequence ID" value="SPZ99268.1"/>
    <property type="molecule type" value="Genomic_DNA"/>
</dbReference>
<proteinExistence type="predicted"/>
<evidence type="ECO:0000313" key="2">
    <source>
        <dbReference type="EMBL" id="SRZ65098.1"/>
    </source>
</evidence>
<name>A0A166N499_STAAU</name>
<accession>A0A166N499</accession>
<evidence type="ECO:0000313" key="3">
    <source>
        <dbReference type="Proteomes" id="UP000249913"/>
    </source>
</evidence>
<dbReference type="Proteomes" id="UP000250286">
    <property type="component" value="Unassembled WGS sequence"/>
</dbReference>
<sequence>MVRLYENGKPRNEIIREYDLTSLMLGKTAFSFRHFPTFYKPIYNSVILCIYNYVKQIIFKSILKQRFMRGVNGT</sequence>
<organism evidence="1 3">
    <name type="scientific">Staphylococcus aureus</name>
    <dbReference type="NCBI Taxonomy" id="1280"/>
    <lineage>
        <taxon>Bacteria</taxon>
        <taxon>Bacillati</taxon>
        <taxon>Bacillota</taxon>
        <taxon>Bacilli</taxon>
        <taxon>Bacillales</taxon>
        <taxon>Staphylococcaceae</taxon>
        <taxon>Staphylococcus</taxon>
    </lineage>
</organism>
<reference evidence="3 4" key="1">
    <citation type="submission" date="2018-06" db="EMBL/GenBank/DDBJ databases">
        <authorList>
            <consortium name="Pathogen Informatics"/>
            <person name="Doyle S."/>
        </authorList>
    </citation>
    <scope>NUCLEOTIDE SEQUENCE [LARGE SCALE GENOMIC DNA]</scope>
    <source>
        <strain evidence="2 4">EOE173</strain>
        <strain evidence="1 3">NCTC7878</strain>
    </source>
</reference>